<dbReference type="Proteomes" id="UP000599024">
    <property type="component" value="Unassembled WGS sequence"/>
</dbReference>
<sequence>MTFPRLEFADLARSGHVTRWHSVRTTRNQTLAEHHYMVTRLSNRLAKEILGDALDDSGLLRIMDYASLHDTPELLMGDLPSPLKRHIEAISGDNNPIQKIEQEIAPWLGEMREEMRRRNPEHLLIVKLADLIDALLFIEHEGLGVHAREVARGLREILATKLAEAIGDYPQFNWSAAERLLDELLNNRVGTKIAFEKVRQGDL</sequence>
<dbReference type="SUPFAM" id="SSF109604">
    <property type="entry name" value="HD-domain/PDEase-like"/>
    <property type="match status" value="1"/>
</dbReference>
<reference evidence="1 2" key="1">
    <citation type="submission" date="2020-08" db="EMBL/GenBank/DDBJ databases">
        <title>Bridging the membrane lipid divide: bacteria of the FCB group superphylum have the potential to synthesize archaeal ether lipids.</title>
        <authorList>
            <person name="Villanueva L."/>
            <person name="Von Meijenfeldt F.A.B."/>
            <person name="Westbye A.B."/>
            <person name="Yadav S."/>
            <person name="Hopmans E.C."/>
            <person name="Dutilh B.E."/>
            <person name="Sinninghe Damste J.S."/>
        </authorList>
    </citation>
    <scope>NUCLEOTIDE SEQUENCE [LARGE SCALE GENOMIC DNA]</scope>
    <source>
        <strain evidence="1">NIOZ-UU81</strain>
    </source>
</reference>
<accession>A0A8J6N7I5</accession>
<dbReference type="AlphaFoldDB" id="A0A8J6N7I5"/>
<dbReference type="Gene3D" id="1.10.3210.10">
    <property type="entry name" value="Hypothetical protein af1432"/>
    <property type="match status" value="1"/>
</dbReference>
<dbReference type="EMBL" id="JACNLK010000030">
    <property type="protein sequence ID" value="MBC8208187.1"/>
    <property type="molecule type" value="Genomic_DNA"/>
</dbReference>
<comment type="caution">
    <text evidence="1">The sequence shown here is derived from an EMBL/GenBank/DDBJ whole genome shotgun (WGS) entry which is preliminary data.</text>
</comment>
<name>A0A8J6N7I5_9BACT</name>
<dbReference type="Pfam" id="PF12917">
    <property type="entry name" value="YfbR-like"/>
    <property type="match status" value="1"/>
</dbReference>
<gene>
    <name evidence="1" type="ORF">H8E79_03335</name>
</gene>
<evidence type="ECO:0000313" key="1">
    <source>
        <dbReference type="EMBL" id="MBC8208187.1"/>
    </source>
</evidence>
<protein>
    <submittedName>
        <fullName evidence="1">HD domain-containing protein</fullName>
    </submittedName>
</protein>
<evidence type="ECO:0000313" key="2">
    <source>
        <dbReference type="Proteomes" id="UP000599024"/>
    </source>
</evidence>
<organism evidence="1 2">
    <name type="scientific">Candidatus Desulfatifera sulfidica</name>
    <dbReference type="NCBI Taxonomy" id="2841691"/>
    <lineage>
        <taxon>Bacteria</taxon>
        <taxon>Pseudomonadati</taxon>
        <taxon>Thermodesulfobacteriota</taxon>
        <taxon>Desulfobulbia</taxon>
        <taxon>Desulfobulbales</taxon>
        <taxon>Desulfobulbaceae</taxon>
        <taxon>Candidatus Desulfatifera</taxon>
    </lineage>
</organism>
<proteinExistence type="predicted"/>